<comment type="caution">
    <text evidence="2">The sequence shown here is derived from an EMBL/GenBank/DDBJ whole genome shotgun (WGS) entry which is preliminary data.</text>
</comment>
<feature type="compositionally biased region" description="Polar residues" evidence="1">
    <location>
        <begin position="31"/>
        <end position="48"/>
    </location>
</feature>
<keyword evidence="3" id="KW-1185">Reference proteome</keyword>
<dbReference type="AlphaFoldDB" id="A0A4R6SRB9"/>
<protein>
    <submittedName>
        <fullName evidence="2">Uncharacterized protein</fullName>
    </submittedName>
</protein>
<sequence length="56" mass="6557">MNVDIEVKQHLKRRIKSESYSTKKVEKNEGLYQSPSFKTDSLAQTGTIRTRPRVYN</sequence>
<reference evidence="2 3" key="1">
    <citation type="submission" date="2019-03" db="EMBL/GenBank/DDBJ databases">
        <title>Genomic Encyclopedia of Archaeal and Bacterial Type Strains, Phase II (KMG-II): from individual species to whole genera.</title>
        <authorList>
            <person name="Goeker M."/>
        </authorList>
    </citation>
    <scope>NUCLEOTIDE SEQUENCE [LARGE SCALE GENOMIC DNA]</scope>
    <source>
        <strain evidence="2 3">DSM 19035</strain>
    </source>
</reference>
<proteinExistence type="predicted"/>
<evidence type="ECO:0000313" key="3">
    <source>
        <dbReference type="Proteomes" id="UP000295620"/>
    </source>
</evidence>
<gene>
    <name evidence="2" type="ORF">ATK78_3608</name>
</gene>
<dbReference type="Proteomes" id="UP000295620">
    <property type="component" value="Unassembled WGS sequence"/>
</dbReference>
<organism evidence="2 3">
    <name type="scientific">Pedobacter metabolipauper</name>
    <dbReference type="NCBI Taxonomy" id="425513"/>
    <lineage>
        <taxon>Bacteria</taxon>
        <taxon>Pseudomonadati</taxon>
        <taxon>Bacteroidota</taxon>
        <taxon>Sphingobacteriia</taxon>
        <taxon>Sphingobacteriales</taxon>
        <taxon>Sphingobacteriaceae</taxon>
        <taxon>Pedobacter</taxon>
    </lineage>
</organism>
<evidence type="ECO:0000256" key="1">
    <source>
        <dbReference type="SAM" id="MobiDB-lite"/>
    </source>
</evidence>
<accession>A0A4R6SRB9</accession>
<evidence type="ECO:0000313" key="2">
    <source>
        <dbReference type="EMBL" id="TDQ07482.1"/>
    </source>
</evidence>
<dbReference type="EMBL" id="SNYC01000006">
    <property type="protein sequence ID" value="TDQ07482.1"/>
    <property type="molecule type" value="Genomic_DNA"/>
</dbReference>
<feature type="region of interest" description="Disordered" evidence="1">
    <location>
        <begin position="20"/>
        <end position="56"/>
    </location>
</feature>
<name>A0A4R6SRB9_9SPHI</name>